<dbReference type="AlphaFoldDB" id="A0AA88C229"/>
<evidence type="ECO:0000256" key="1">
    <source>
        <dbReference type="SAM" id="MobiDB-lite"/>
    </source>
</evidence>
<feature type="transmembrane region" description="Helical" evidence="2">
    <location>
        <begin position="49"/>
        <end position="66"/>
    </location>
</feature>
<keyword evidence="2" id="KW-0472">Membrane</keyword>
<reference evidence="3" key="1">
    <citation type="journal article" date="2014" name="Int. J. Syst. Evol. Microbiol.">
        <title>Complete genome sequence of Corynebacterium casei LMG S-19264T (=DSM 44701T), isolated from a smear-ripened cheese.</title>
        <authorList>
            <consortium name="US DOE Joint Genome Institute (JGI-PGF)"/>
            <person name="Walter F."/>
            <person name="Albersmeier A."/>
            <person name="Kalinowski J."/>
            <person name="Ruckert C."/>
        </authorList>
    </citation>
    <scope>NUCLEOTIDE SEQUENCE</scope>
    <source>
        <strain evidence="3">KCTC 12343</strain>
    </source>
</reference>
<dbReference type="EMBL" id="BMWV01000003">
    <property type="protein sequence ID" value="GGY33910.1"/>
    <property type="molecule type" value="Genomic_DNA"/>
</dbReference>
<proteinExistence type="predicted"/>
<gene>
    <name evidence="3" type="ORF">GCM10007387_14780</name>
</gene>
<feature type="region of interest" description="Disordered" evidence="1">
    <location>
        <begin position="1"/>
        <end position="33"/>
    </location>
</feature>
<name>A0AA88C229_9BURK</name>
<evidence type="ECO:0000313" key="3">
    <source>
        <dbReference type="EMBL" id="GGY33910.1"/>
    </source>
</evidence>
<keyword evidence="2" id="KW-1133">Transmembrane helix</keyword>
<dbReference type="RefSeq" id="WP_189485257.1">
    <property type="nucleotide sequence ID" value="NZ_BMWV01000003.1"/>
</dbReference>
<accession>A0AA88C229</accession>
<reference evidence="3" key="2">
    <citation type="submission" date="2022-12" db="EMBL/GenBank/DDBJ databases">
        <authorList>
            <person name="Sun Q."/>
            <person name="Kim S."/>
        </authorList>
    </citation>
    <scope>NUCLEOTIDE SEQUENCE</scope>
    <source>
        <strain evidence="3">KCTC 12343</strain>
    </source>
</reference>
<keyword evidence="2" id="KW-0812">Transmembrane</keyword>
<sequence length="67" mass="7055">MEGYSRATRRVRDKVGEDVRTAGPSGIGHAAPGRGRALERLRSGWRRRAGATGALLAVIAVTLVITG</sequence>
<organism evidence="3 4">
    <name type="scientific">Pseudoduganella albidiflava</name>
    <dbReference type="NCBI Taxonomy" id="321983"/>
    <lineage>
        <taxon>Bacteria</taxon>
        <taxon>Pseudomonadati</taxon>
        <taxon>Pseudomonadota</taxon>
        <taxon>Betaproteobacteria</taxon>
        <taxon>Burkholderiales</taxon>
        <taxon>Oxalobacteraceae</taxon>
        <taxon>Telluria group</taxon>
        <taxon>Pseudoduganella</taxon>
    </lineage>
</organism>
<protein>
    <submittedName>
        <fullName evidence="3">Uncharacterized protein</fullName>
    </submittedName>
</protein>
<dbReference type="Proteomes" id="UP000628442">
    <property type="component" value="Unassembled WGS sequence"/>
</dbReference>
<evidence type="ECO:0000256" key="2">
    <source>
        <dbReference type="SAM" id="Phobius"/>
    </source>
</evidence>
<comment type="caution">
    <text evidence="3">The sequence shown here is derived from an EMBL/GenBank/DDBJ whole genome shotgun (WGS) entry which is preliminary data.</text>
</comment>
<evidence type="ECO:0000313" key="4">
    <source>
        <dbReference type="Proteomes" id="UP000628442"/>
    </source>
</evidence>